<keyword evidence="2" id="KW-1185">Reference proteome</keyword>
<sequence>MGHVSKKCAALRYSIETESNSRQGKTYQDNKVRAKNFAAKSKQSIISISVQLDQS</sequence>
<accession>A0A1R3GP99</accession>
<gene>
    <name evidence="1" type="ORF">CCACVL1_24524</name>
</gene>
<evidence type="ECO:0000313" key="2">
    <source>
        <dbReference type="Proteomes" id="UP000188268"/>
    </source>
</evidence>
<name>A0A1R3GP99_COCAP</name>
<proteinExistence type="predicted"/>
<dbReference type="AlphaFoldDB" id="A0A1R3GP99"/>
<reference evidence="1 2" key="1">
    <citation type="submission" date="2013-09" db="EMBL/GenBank/DDBJ databases">
        <title>Corchorus capsularis genome sequencing.</title>
        <authorList>
            <person name="Alam M."/>
            <person name="Haque M.S."/>
            <person name="Islam M.S."/>
            <person name="Emdad E.M."/>
            <person name="Islam M.M."/>
            <person name="Ahmed B."/>
            <person name="Halim A."/>
            <person name="Hossen Q.M.M."/>
            <person name="Hossain M.Z."/>
            <person name="Ahmed R."/>
            <person name="Khan M.M."/>
            <person name="Islam R."/>
            <person name="Rashid M.M."/>
            <person name="Khan S.A."/>
            <person name="Rahman M.S."/>
            <person name="Alam M."/>
        </authorList>
    </citation>
    <scope>NUCLEOTIDE SEQUENCE [LARGE SCALE GENOMIC DNA]</scope>
    <source>
        <strain evidence="2">cv. CVL-1</strain>
        <tissue evidence="1">Whole seedling</tissue>
    </source>
</reference>
<organism evidence="1 2">
    <name type="scientific">Corchorus capsularis</name>
    <name type="common">Jute</name>
    <dbReference type="NCBI Taxonomy" id="210143"/>
    <lineage>
        <taxon>Eukaryota</taxon>
        <taxon>Viridiplantae</taxon>
        <taxon>Streptophyta</taxon>
        <taxon>Embryophyta</taxon>
        <taxon>Tracheophyta</taxon>
        <taxon>Spermatophyta</taxon>
        <taxon>Magnoliopsida</taxon>
        <taxon>eudicotyledons</taxon>
        <taxon>Gunneridae</taxon>
        <taxon>Pentapetalae</taxon>
        <taxon>rosids</taxon>
        <taxon>malvids</taxon>
        <taxon>Malvales</taxon>
        <taxon>Malvaceae</taxon>
        <taxon>Grewioideae</taxon>
        <taxon>Apeibeae</taxon>
        <taxon>Corchorus</taxon>
    </lineage>
</organism>
<protein>
    <submittedName>
        <fullName evidence="1">Uncharacterized protein</fullName>
    </submittedName>
</protein>
<dbReference type="EMBL" id="AWWV01013818">
    <property type="protein sequence ID" value="OMO59938.1"/>
    <property type="molecule type" value="Genomic_DNA"/>
</dbReference>
<dbReference type="Gramene" id="OMO59938">
    <property type="protein sequence ID" value="OMO59938"/>
    <property type="gene ID" value="CCACVL1_24524"/>
</dbReference>
<comment type="caution">
    <text evidence="1">The sequence shown here is derived from an EMBL/GenBank/DDBJ whole genome shotgun (WGS) entry which is preliminary data.</text>
</comment>
<dbReference type="Proteomes" id="UP000188268">
    <property type="component" value="Unassembled WGS sequence"/>
</dbReference>
<evidence type="ECO:0000313" key="1">
    <source>
        <dbReference type="EMBL" id="OMO59938.1"/>
    </source>
</evidence>